<dbReference type="Proteomes" id="UP000195755">
    <property type="component" value="Chromosome"/>
</dbReference>
<evidence type="ECO:0000313" key="3">
    <source>
        <dbReference type="EMBL" id="ARZ71748.1"/>
    </source>
</evidence>
<evidence type="ECO:0000256" key="1">
    <source>
        <dbReference type="SAM" id="MobiDB-lite"/>
    </source>
</evidence>
<dbReference type="Pfam" id="PF00144">
    <property type="entry name" value="Beta-lactamase"/>
    <property type="match status" value="1"/>
</dbReference>
<evidence type="ECO:0000259" key="2">
    <source>
        <dbReference type="Pfam" id="PF00144"/>
    </source>
</evidence>
<dbReference type="SUPFAM" id="SSF56601">
    <property type="entry name" value="beta-lactamase/transpeptidase-like"/>
    <property type="match status" value="1"/>
</dbReference>
<dbReference type="KEGG" id="salj:SMD11_6172"/>
<sequence length="337" mass="36201">MLGQVRDAGGTWNGSAGVADRDTGRKRLPEDRFRIGSITKAFTAVVLLQLESEGRLSLDDSIERHLPGVVHGNGNDGSRITLRQVLNHTSGLSDYLDDAFFERIGTTDWPEHRYDIFKPAGLVATAVAHPPAFEPGTDWKYSNTNYVLAGMVIEKVTGASYESEVERRIVRPLGMRATSLPGTSPQIPGPHGRAYSDLHGGPGARIWDTTELNPSWIWSAGEVISTVGDLNRFYGALLGGELLPRKQQQDLLAAVPVPAKEAGEGVAYGLGLYRTTLPCGGYIWEHGGSVNGSLSVAASSPDGRHTAVFNANGDWGDADLEDVVKAEFCGATQPARH</sequence>
<organism evidence="3 4">
    <name type="scientific">Streptomyces albireticuli</name>
    <dbReference type="NCBI Taxonomy" id="1940"/>
    <lineage>
        <taxon>Bacteria</taxon>
        <taxon>Bacillati</taxon>
        <taxon>Actinomycetota</taxon>
        <taxon>Actinomycetes</taxon>
        <taxon>Kitasatosporales</taxon>
        <taxon>Streptomycetaceae</taxon>
        <taxon>Streptomyces</taxon>
    </lineage>
</organism>
<dbReference type="PANTHER" id="PTHR46825:SF7">
    <property type="entry name" value="D-ALANYL-D-ALANINE CARBOXYPEPTIDASE"/>
    <property type="match status" value="1"/>
</dbReference>
<dbReference type="EMBL" id="CP021744">
    <property type="protein sequence ID" value="ARZ71748.1"/>
    <property type="molecule type" value="Genomic_DNA"/>
</dbReference>
<reference evidence="3 4" key="1">
    <citation type="submission" date="2017-06" db="EMBL/GenBank/DDBJ databases">
        <title>Streptomyces albireticuli Genome sequencing and assembly.</title>
        <authorList>
            <person name="Wang Y."/>
            <person name="Du B."/>
            <person name="Ding Y."/>
            <person name="Liu H."/>
            <person name="Hou Q."/>
            <person name="Liu K."/>
            <person name="Yao L."/>
            <person name="Wang C."/>
        </authorList>
    </citation>
    <scope>NUCLEOTIDE SEQUENCE [LARGE SCALE GENOMIC DNA]</scope>
    <source>
        <strain evidence="3 4">MDJK11</strain>
    </source>
</reference>
<feature type="region of interest" description="Disordered" evidence="1">
    <location>
        <begin position="1"/>
        <end position="23"/>
    </location>
</feature>
<dbReference type="AlphaFoldDB" id="A0A1Z2LC05"/>
<dbReference type="InterPro" id="IPR012338">
    <property type="entry name" value="Beta-lactam/transpept-like"/>
</dbReference>
<evidence type="ECO:0000313" key="4">
    <source>
        <dbReference type="Proteomes" id="UP000195755"/>
    </source>
</evidence>
<name>A0A1Z2LC05_9ACTN</name>
<gene>
    <name evidence="3" type="ORF">SMD11_6172</name>
</gene>
<protein>
    <submittedName>
        <fullName evidence="3">Peptidase</fullName>
    </submittedName>
</protein>
<accession>A0A1Z2LC05</accession>
<dbReference type="InterPro" id="IPR050491">
    <property type="entry name" value="AmpC-like"/>
</dbReference>
<dbReference type="PANTHER" id="PTHR46825">
    <property type="entry name" value="D-ALANYL-D-ALANINE-CARBOXYPEPTIDASE/ENDOPEPTIDASE AMPH"/>
    <property type="match status" value="1"/>
</dbReference>
<dbReference type="Gene3D" id="3.40.710.10">
    <property type="entry name" value="DD-peptidase/beta-lactamase superfamily"/>
    <property type="match status" value="1"/>
</dbReference>
<proteinExistence type="predicted"/>
<feature type="domain" description="Beta-lactamase-related" evidence="2">
    <location>
        <begin position="9"/>
        <end position="316"/>
    </location>
</feature>
<dbReference type="InterPro" id="IPR001466">
    <property type="entry name" value="Beta-lactam-related"/>
</dbReference>